<name>A0A4Q0YSF9_9GAMM</name>
<proteinExistence type="predicted"/>
<protein>
    <submittedName>
        <fullName evidence="1">Uncharacterized protein</fullName>
    </submittedName>
</protein>
<keyword evidence="2" id="KW-1185">Reference proteome</keyword>
<dbReference type="AlphaFoldDB" id="A0A4Q0YSF9"/>
<comment type="caution">
    <text evidence="1">The sequence shown here is derived from an EMBL/GenBank/DDBJ whole genome shotgun (WGS) entry which is preliminary data.</text>
</comment>
<dbReference type="RefSeq" id="WP_129121992.1">
    <property type="nucleotide sequence ID" value="NZ_PEIB01000008.1"/>
</dbReference>
<dbReference type="EMBL" id="PEIB01000008">
    <property type="protein sequence ID" value="RXJ73615.1"/>
    <property type="molecule type" value="Genomic_DNA"/>
</dbReference>
<organism evidence="1 2">
    <name type="scientific">Veronia nyctiphanis</name>
    <dbReference type="NCBI Taxonomy" id="1278244"/>
    <lineage>
        <taxon>Bacteria</taxon>
        <taxon>Pseudomonadati</taxon>
        <taxon>Pseudomonadota</taxon>
        <taxon>Gammaproteobacteria</taxon>
        <taxon>Vibrionales</taxon>
        <taxon>Vibrionaceae</taxon>
        <taxon>Veronia</taxon>
    </lineage>
</organism>
<dbReference type="Proteomes" id="UP000290287">
    <property type="component" value="Unassembled WGS sequence"/>
</dbReference>
<evidence type="ECO:0000313" key="1">
    <source>
        <dbReference type="EMBL" id="RXJ73615.1"/>
    </source>
</evidence>
<dbReference type="PROSITE" id="PS51257">
    <property type="entry name" value="PROKAR_LIPOPROTEIN"/>
    <property type="match status" value="1"/>
</dbReference>
<evidence type="ECO:0000313" key="2">
    <source>
        <dbReference type="Proteomes" id="UP000290287"/>
    </source>
</evidence>
<gene>
    <name evidence="1" type="ORF">CS022_08990</name>
</gene>
<accession>A0A4Q0YSF9</accession>
<reference evidence="1 2" key="1">
    <citation type="submission" date="2017-10" db="EMBL/GenBank/DDBJ databases">
        <title>Nyctiphanis sp. nov., isolated from the stomach of the euphausiid Nyctiphanes simplex (Hansen, 1911) in the Gulf of California.</title>
        <authorList>
            <person name="Gomez-Gil B."/>
            <person name="Aguilar-Mendez M."/>
            <person name="Lopez-Cortes A."/>
            <person name="Gomez-Gutierrez J."/>
            <person name="Roque A."/>
            <person name="Lang E."/>
            <person name="Gonzalez-Castillo A."/>
        </authorList>
    </citation>
    <scope>NUCLEOTIDE SEQUENCE [LARGE SCALE GENOMIC DNA]</scope>
    <source>
        <strain evidence="1 2">CAIM 600</strain>
    </source>
</reference>
<sequence length="92" mass="9748">MMKNIFEIPNAIIKALTFCLFTLLLGCEEGGISGASTQGSLNQSQQSNLGGATRVNFVLGGPSEFMPLPAFIIHDAIDGTINAPREFQTSTS</sequence>